<sequence>NLRFFRSRSGNRIILDDTPGAEKLQLLSPDGASRFEILPDQELINLESDGDITIAAGGNLLIEAETIRAEASSSMEVASQDLEMAADSGDLSLDASGSLGVDAREIALN</sequence>
<protein>
    <recommendedName>
        <fullName evidence="3">DUF2345 domain-containing protein</fullName>
    </recommendedName>
</protein>
<keyword evidence="2" id="KW-1185">Reference proteome</keyword>
<reference evidence="1 2" key="1">
    <citation type="submission" date="2017-01" db="EMBL/GenBank/DDBJ databases">
        <authorList>
            <person name="Mah S.A."/>
            <person name="Swanson W.J."/>
            <person name="Moy G.W."/>
            <person name="Vacquier V.D."/>
        </authorList>
    </citation>
    <scope>NUCLEOTIDE SEQUENCE [LARGE SCALE GENOMIC DNA]</scope>
    <source>
        <strain evidence="1 2">ASpG1</strain>
    </source>
</reference>
<name>A0A1N6YFQ3_9SPIO</name>
<feature type="non-terminal residue" evidence="1">
    <location>
        <position position="1"/>
    </location>
</feature>
<evidence type="ECO:0008006" key="3">
    <source>
        <dbReference type="Google" id="ProtNLM"/>
    </source>
</evidence>
<proteinExistence type="predicted"/>
<accession>A0A1N6YFQ3</accession>
<dbReference type="AlphaFoldDB" id="A0A1N6YFQ3"/>
<evidence type="ECO:0000313" key="1">
    <source>
        <dbReference type="EMBL" id="SIR13351.1"/>
    </source>
</evidence>
<gene>
    <name evidence="1" type="ORF">SAMN05920897_1531</name>
</gene>
<evidence type="ECO:0000313" key="2">
    <source>
        <dbReference type="Proteomes" id="UP000186400"/>
    </source>
</evidence>
<dbReference type="EMBL" id="FTMS01000053">
    <property type="protein sequence ID" value="SIR13351.1"/>
    <property type="molecule type" value="Genomic_DNA"/>
</dbReference>
<dbReference type="Proteomes" id="UP000186400">
    <property type="component" value="Unassembled WGS sequence"/>
</dbReference>
<organism evidence="1 2">
    <name type="scientific">Alkalispirochaeta americana</name>
    <dbReference type="NCBI Taxonomy" id="159291"/>
    <lineage>
        <taxon>Bacteria</taxon>
        <taxon>Pseudomonadati</taxon>
        <taxon>Spirochaetota</taxon>
        <taxon>Spirochaetia</taxon>
        <taxon>Spirochaetales</taxon>
        <taxon>Spirochaetaceae</taxon>
        <taxon>Alkalispirochaeta</taxon>
    </lineage>
</organism>
<dbReference type="STRING" id="159291.SAMN05920897_1531"/>